<accession>A0A7G9SPV4</accession>
<name>A0A7G9SPV4_9GAMM</name>
<evidence type="ECO:0000313" key="2">
    <source>
        <dbReference type="Proteomes" id="UP000515804"/>
    </source>
</evidence>
<keyword evidence="2" id="KW-1185">Reference proteome</keyword>
<dbReference type="RefSeq" id="WP_187552396.1">
    <property type="nucleotide sequence ID" value="NZ_BMZL01000001.1"/>
</dbReference>
<dbReference type="EMBL" id="CP060719">
    <property type="protein sequence ID" value="QNN69879.1"/>
    <property type="molecule type" value="Genomic_DNA"/>
</dbReference>
<reference evidence="1 2" key="1">
    <citation type="submission" date="2020-08" db="EMBL/GenBank/DDBJ databases">
        <title>Genome sequence of Thermomonas carbonis KCTC 42013T.</title>
        <authorList>
            <person name="Hyun D.-W."/>
            <person name="Bae J.-W."/>
        </authorList>
    </citation>
    <scope>NUCLEOTIDE SEQUENCE [LARGE SCALE GENOMIC DNA]</scope>
    <source>
        <strain evidence="1 2">KCTC 42013</strain>
    </source>
</reference>
<dbReference type="NCBIfam" id="TIGR03359">
    <property type="entry name" value="VI_chp_6"/>
    <property type="match status" value="1"/>
</dbReference>
<dbReference type="InterPro" id="IPR010272">
    <property type="entry name" value="T6SS_TssF"/>
</dbReference>
<dbReference type="PANTHER" id="PTHR35370">
    <property type="entry name" value="CYTOPLASMIC PROTEIN-RELATED-RELATED"/>
    <property type="match status" value="1"/>
</dbReference>
<dbReference type="KEGG" id="tcn:H9L16_14730"/>
<dbReference type="Pfam" id="PF05947">
    <property type="entry name" value="T6SS_TssF"/>
    <property type="match status" value="1"/>
</dbReference>
<protein>
    <submittedName>
        <fullName evidence="1">Type VI secretion system baseplate subunit TssF</fullName>
    </submittedName>
</protein>
<dbReference type="Proteomes" id="UP000515804">
    <property type="component" value="Chromosome"/>
</dbReference>
<sequence>MLDELLPYYENELTYLRRLSKEFASKYPKIASRLQMEGEVCEDPHVERLIESFSFLTARIHKKLDDEFPQITEAMLSVLYPHFLRPVPSMSVAQLQLAPGAEISTMQELPRHSQLLTRPVQGLPIRYRTGYPVEVWPIRIADARLEAAERSAFAVTRTDTVATLRLRIEPTAQLPLSKLPIQRLRLYLDGESPLVHALHELLLNATASITLRAPDDAPQVPPLRLPASALKPVGFEEEDALLDYDPRSFLGYRLIQEYFVLPEKFLFIDLTGLDLSRFDGAMEIAIELGAFGRPERLQRLEQTITADTFRLFCTPIVNLFKQQGEPIRLSQERHEYQVVPDVRRPLGLEVYSVDWVRKFSRTPTGNDSVEFYPAYSVQHGLHDDGNGHYWYQQRRPSLLPNDDGSDVMLSLVDRDMNPRTPAVETLSVSLTCTNRDLPSALPFGGDESLLQLEQGGVIASARLLKKPSATWRAPMRQANQWRLISHLSLNHLSIVDGGREALLEILSLYNFGDSGTLRKQIAGITSVGGKPSTTRVGQAPRQAFVRGTEIELEFDENQYVGSGVYLMACVLDRFFGLYCTANSYTRLSVRTQQREDWLVRFAPRSGSLPLV</sequence>
<evidence type="ECO:0000313" key="1">
    <source>
        <dbReference type="EMBL" id="QNN69879.1"/>
    </source>
</evidence>
<organism evidence="1 2">
    <name type="scientific">Thermomonas carbonis</name>
    <dbReference type="NCBI Taxonomy" id="1463158"/>
    <lineage>
        <taxon>Bacteria</taxon>
        <taxon>Pseudomonadati</taxon>
        <taxon>Pseudomonadota</taxon>
        <taxon>Gammaproteobacteria</taxon>
        <taxon>Lysobacterales</taxon>
        <taxon>Lysobacteraceae</taxon>
        <taxon>Thermomonas</taxon>
    </lineage>
</organism>
<dbReference type="PIRSF" id="PIRSF028304">
    <property type="entry name" value="UCP028304"/>
    <property type="match status" value="1"/>
</dbReference>
<proteinExistence type="predicted"/>
<gene>
    <name evidence="1" type="primary">tssF</name>
    <name evidence="1" type="ORF">H9L16_14730</name>
</gene>
<dbReference type="PANTHER" id="PTHR35370:SF1">
    <property type="entry name" value="TYPE VI SECRETION SYSTEM COMPONENT TSSF1"/>
    <property type="match status" value="1"/>
</dbReference>
<dbReference type="AlphaFoldDB" id="A0A7G9SPV4"/>